<evidence type="ECO:0000259" key="6">
    <source>
        <dbReference type="Pfam" id="PF01694"/>
    </source>
</evidence>
<comment type="caution">
    <text evidence="8">The sequence shown here is derived from an EMBL/GenBank/DDBJ whole genome shotgun (WGS) entry which is preliminary data.</text>
</comment>
<dbReference type="GO" id="GO:0016020">
    <property type="term" value="C:membrane"/>
    <property type="evidence" value="ECO:0007669"/>
    <property type="project" value="UniProtKB-SubCell"/>
</dbReference>
<dbReference type="InterPro" id="IPR046483">
    <property type="entry name" value="DUF6576"/>
</dbReference>
<feature type="transmembrane region" description="Helical" evidence="5">
    <location>
        <begin position="127"/>
        <end position="144"/>
    </location>
</feature>
<dbReference type="InterPro" id="IPR022764">
    <property type="entry name" value="Peptidase_S54_rhomboid_dom"/>
</dbReference>
<protein>
    <submittedName>
        <fullName evidence="8">Uncharacterized protein</fullName>
    </submittedName>
</protein>
<feature type="transmembrane region" description="Helical" evidence="5">
    <location>
        <begin position="67"/>
        <end position="89"/>
    </location>
</feature>
<feature type="domain" description="DUF6576" evidence="7">
    <location>
        <begin position="237"/>
        <end position="272"/>
    </location>
</feature>
<sequence length="280" mass="30487">MPGFNVSRDHSGDAWFRLGRLEVTTTVLLVLLGSIGMVLSAFVPAFLEGGAFAPAQVLRGEVWRIVTWPFVSGVSLWGVLTLVLLWYFGRDLERQIGRRPMASLYVGLWATLTVVSLVVGLVLGGGVMAGLDAIQFIILLLWIAEYPKRPFFFGIPAWVVGAVLVAIQVLQLIMIRNVAGLVSLVLTGIVAMFIARAFGLLSELTFLPGGPGGRGGSRPAPVVRAAKPSRARQKAAARQASDHERMDALLEKISEQGIHSLTPAERKELEALRERRRKGR</sequence>
<keyword evidence="2 5" id="KW-0812">Transmembrane</keyword>
<evidence type="ECO:0000313" key="9">
    <source>
        <dbReference type="Proteomes" id="UP000292373"/>
    </source>
</evidence>
<organism evidence="8 9">
    <name type="scientific">Propioniciclava sinopodophylli</name>
    <dbReference type="NCBI Taxonomy" id="1837344"/>
    <lineage>
        <taxon>Bacteria</taxon>
        <taxon>Bacillati</taxon>
        <taxon>Actinomycetota</taxon>
        <taxon>Actinomycetes</taxon>
        <taxon>Propionibacteriales</taxon>
        <taxon>Propionibacteriaceae</taxon>
        <taxon>Propioniciclava</taxon>
    </lineage>
</organism>
<dbReference type="Gene3D" id="1.20.1540.10">
    <property type="entry name" value="Rhomboid-like"/>
    <property type="match status" value="1"/>
</dbReference>
<evidence type="ECO:0000256" key="3">
    <source>
        <dbReference type="ARBA" id="ARBA00022989"/>
    </source>
</evidence>
<evidence type="ECO:0000256" key="2">
    <source>
        <dbReference type="ARBA" id="ARBA00022692"/>
    </source>
</evidence>
<feature type="transmembrane region" description="Helical" evidence="5">
    <location>
        <begin position="27"/>
        <end position="47"/>
    </location>
</feature>
<gene>
    <name evidence="8" type="ORF">ET989_11300</name>
</gene>
<feature type="transmembrane region" description="Helical" evidence="5">
    <location>
        <begin position="101"/>
        <end position="121"/>
    </location>
</feature>
<evidence type="ECO:0000256" key="5">
    <source>
        <dbReference type="SAM" id="Phobius"/>
    </source>
</evidence>
<evidence type="ECO:0000256" key="1">
    <source>
        <dbReference type="ARBA" id="ARBA00004141"/>
    </source>
</evidence>
<proteinExistence type="predicted"/>
<keyword evidence="4 5" id="KW-0472">Membrane</keyword>
<dbReference type="Proteomes" id="UP000292373">
    <property type="component" value="Unassembled WGS sequence"/>
</dbReference>
<dbReference type="RefSeq" id="WP_131168991.1">
    <property type="nucleotide sequence ID" value="NZ_SDMQ01000011.1"/>
</dbReference>
<feature type="transmembrane region" description="Helical" evidence="5">
    <location>
        <begin position="179"/>
        <end position="198"/>
    </location>
</feature>
<dbReference type="Pfam" id="PF20216">
    <property type="entry name" value="DUF6576"/>
    <property type="match status" value="1"/>
</dbReference>
<dbReference type="Pfam" id="PF01694">
    <property type="entry name" value="Rhomboid"/>
    <property type="match status" value="1"/>
</dbReference>
<reference evidence="8 9" key="1">
    <citation type="submission" date="2019-01" db="EMBL/GenBank/DDBJ databases">
        <title>Lactibacter flavus gen. nov., sp. nov., a novel bacterium of the family Propionibacteriaceae isolated from raw milk and dairy products.</title>
        <authorList>
            <person name="Huptas C."/>
            <person name="Wenning M."/>
            <person name="Breitenwieser F."/>
            <person name="Doll E."/>
            <person name="Von Neubeck M."/>
            <person name="Busse H.-J."/>
            <person name="Scherer S."/>
        </authorList>
    </citation>
    <scope>NUCLEOTIDE SEQUENCE [LARGE SCALE GENOMIC DNA]</scope>
    <source>
        <strain evidence="8 9">KCTC 33808</strain>
    </source>
</reference>
<dbReference type="SUPFAM" id="SSF144091">
    <property type="entry name" value="Rhomboid-like"/>
    <property type="match status" value="1"/>
</dbReference>
<dbReference type="EMBL" id="SDMQ01000011">
    <property type="protein sequence ID" value="TBT83535.1"/>
    <property type="molecule type" value="Genomic_DNA"/>
</dbReference>
<dbReference type="InterPro" id="IPR035952">
    <property type="entry name" value="Rhomboid-like_sf"/>
</dbReference>
<dbReference type="OrthoDB" id="5242776at2"/>
<comment type="subcellular location">
    <subcellularLocation>
        <location evidence="1">Membrane</location>
        <topology evidence="1">Multi-pass membrane protein</topology>
    </subcellularLocation>
</comment>
<feature type="domain" description="Peptidase S54 rhomboid" evidence="6">
    <location>
        <begin position="60"/>
        <end position="192"/>
    </location>
</feature>
<evidence type="ECO:0000256" key="4">
    <source>
        <dbReference type="ARBA" id="ARBA00023136"/>
    </source>
</evidence>
<dbReference type="GO" id="GO:0004252">
    <property type="term" value="F:serine-type endopeptidase activity"/>
    <property type="evidence" value="ECO:0007669"/>
    <property type="project" value="InterPro"/>
</dbReference>
<evidence type="ECO:0000259" key="7">
    <source>
        <dbReference type="Pfam" id="PF20216"/>
    </source>
</evidence>
<feature type="transmembrane region" description="Helical" evidence="5">
    <location>
        <begin position="151"/>
        <end position="173"/>
    </location>
</feature>
<accession>A0A4Q9KC49</accession>
<evidence type="ECO:0000313" key="8">
    <source>
        <dbReference type="EMBL" id="TBT83535.1"/>
    </source>
</evidence>
<dbReference type="AlphaFoldDB" id="A0A4Q9KC49"/>
<name>A0A4Q9KC49_9ACTN</name>
<keyword evidence="9" id="KW-1185">Reference proteome</keyword>
<keyword evidence="3 5" id="KW-1133">Transmembrane helix</keyword>